<dbReference type="EMBL" id="JBIRWM010000048">
    <property type="protein sequence ID" value="MFI2162814.1"/>
    <property type="molecule type" value="Genomic_DNA"/>
</dbReference>
<feature type="non-terminal residue" evidence="2">
    <location>
        <position position="1"/>
    </location>
</feature>
<dbReference type="Proteomes" id="UP001611397">
    <property type="component" value="Unassembled WGS sequence"/>
</dbReference>
<evidence type="ECO:0000313" key="3">
    <source>
        <dbReference type="Proteomes" id="UP001611397"/>
    </source>
</evidence>
<proteinExistence type="predicted"/>
<keyword evidence="3" id="KW-1185">Reference proteome</keyword>
<sequence>ATGTLSGDCSGTEQNDHQFLTIFNTITTTAPGTAPVPAASGSPAPETSGIPEAKHTATPQPTAGTPGGSGSGSGKTIENAFTTGYTWFDNTPRGSAQISAPVLHQRADGTGTWKDPITLAVGHTMEGGKDTLDYPAGTRFYVPEVRRYFIVEDACGDGASPQNGPCHKLDTAPQGATTWLDLYIGGGSGDNESAVQSCADRLTGLKTVIQNPSDGLPVVEGPLFDNGKCTATYGNG</sequence>
<feature type="compositionally biased region" description="Low complexity" evidence="1">
    <location>
        <begin position="29"/>
        <end position="45"/>
    </location>
</feature>
<reference evidence="2 3" key="1">
    <citation type="submission" date="2024-10" db="EMBL/GenBank/DDBJ databases">
        <title>The Natural Products Discovery Center: Release of the First 8490 Sequenced Strains for Exploring Actinobacteria Biosynthetic Diversity.</title>
        <authorList>
            <person name="Kalkreuter E."/>
            <person name="Kautsar S.A."/>
            <person name="Yang D."/>
            <person name="Bader C.D."/>
            <person name="Teijaro C.N."/>
            <person name="Fluegel L."/>
            <person name="Davis C.M."/>
            <person name="Simpson J.R."/>
            <person name="Lauterbach L."/>
            <person name="Steele A.D."/>
            <person name="Gui C."/>
            <person name="Meng S."/>
            <person name="Li G."/>
            <person name="Viehrig K."/>
            <person name="Ye F."/>
            <person name="Su P."/>
            <person name="Kiefer A.F."/>
            <person name="Nichols A."/>
            <person name="Cepeda A.J."/>
            <person name="Yan W."/>
            <person name="Fan B."/>
            <person name="Jiang Y."/>
            <person name="Adhikari A."/>
            <person name="Zheng C.-J."/>
            <person name="Schuster L."/>
            <person name="Cowan T.M."/>
            <person name="Smanski M.J."/>
            <person name="Chevrette M.G."/>
            <person name="De Carvalho L.P.S."/>
            <person name="Shen B."/>
        </authorList>
    </citation>
    <scope>NUCLEOTIDE SEQUENCE [LARGE SCALE GENOMIC DNA]</scope>
    <source>
        <strain evidence="2 3">NPDC020295</strain>
    </source>
</reference>
<organism evidence="2 3">
    <name type="scientific">Streptomyces olivaceoviridis</name>
    <name type="common">Streptomyces corchorusii</name>
    <dbReference type="NCBI Taxonomy" id="1921"/>
    <lineage>
        <taxon>Bacteria</taxon>
        <taxon>Bacillati</taxon>
        <taxon>Actinomycetota</taxon>
        <taxon>Actinomycetes</taxon>
        <taxon>Kitasatosporales</taxon>
        <taxon>Streptomycetaceae</taxon>
        <taxon>Streptomyces</taxon>
    </lineage>
</organism>
<name>A0ABW7VPM7_STROI</name>
<gene>
    <name evidence="2" type="ORF">ACH49L_45690</name>
</gene>
<evidence type="ECO:0000256" key="1">
    <source>
        <dbReference type="SAM" id="MobiDB-lite"/>
    </source>
</evidence>
<evidence type="ECO:0000313" key="2">
    <source>
        <dbReference type="EMBL" id="MFI2162814.1"/>
    </source>
</evidence>
<protein>
    <submittedName>
        <fullName evidence="2">Uncharacterized protein</fullName>
    </submittedName>
</protein>
<accession>A0ABW7VPM7</accession>
<comment type="caution">
    <text evidence="2">The sequence shown here is derived from an EMBL/GenBank/DDBJ whole genome shotgun (WGS) entry which is preliminary data.</text>
</comment>
<feature type="region of interest" description="Disordered" evidence="1">
    <location>
        <begin position="29"/>
        <end position="76"/>
    </location>
</feature>